<sequence length="44" mass="5393">MFRFYRIKDAVHMTFCFLTFWHLCLGALSRSFCSFSFWFSLTLK</sequence>
<proteinExistence type="predicted"/>
<evidence type="ECO:0000313" key="1">
    <source>
        <dbReference type="EMBL" id="JAH65111.1"/>
    </source>
</evidence>
<protein>
    <submittedName>
        <fullName evidence="1">Uncharacterized protein</fullName>
    </submittedName>
</protein>
<dbReference type="AlphaFoldDB" id="A0A0E9UH96"/>
<name>A0A0E9UH96_ANGAN</name>
<reference evidence="1" key="2">
    <citation type="journal article" date="2015" name="Fish Shellfish Immunol.">
        <title>Early steps in the European eel (Anguilla anguilla)-Vibrio vulnificus interaction in the gills: Role of the RtxA13 toxin.</title>
        <authorList>
            <person name="Callol A."/>
            <person name="Pajuelo D."/>
            <person name="Ebbesson L."/>
            <person name="Teles M."/>
            <person name="MacKenzie S."/>
            <person name="Amaro C."/>
        </authorList>
    </citation>
    <scope>NUCLEOTIDE SEQUENCE</scope>
</reference>
<accession>A0A0E9UH96</accession>
<dbReference type="EMBL" id="GBXM01043466">
    <property type="protein sequence ID" value="JAH65111.1"/>
    <property type="molecule type" value="Transcribed_RNA"/>
</dbReference>
<organism evidence="1">
    <name type="scientific">Anguilla anguilla</name>
    <name type="common">European freshwater eel</name>
    <name type="synonym">Muraena anguilla</name>
    <dbReference type="NCBI Taxonomy" id="7936"/>
    <lineage>
        <taxon>Eukaryota</taxon>
        <taxon>Metazoa</taxon>
        <taxon>Chordata</taxon>
        <taxon>Craniata</taxon>
        <taxon>Vertebrata</taxon>
        <taxon>Euteleostomi</taxon>
        <taxon>Actinopterygii</taxon>
        <taxon>Neopterygii</taxon>
        <taxon>Teleostei</taxon>
        <taxon>Anguilliformes</taxon>
        <taxon>Anguillidae</taxon>
        <taxon>Anguilla</taxon>
    </lineage>
</organism>
<reference evidence="1" key="1">
    <citation type="submission" date="2014-11" db="EMBL/GenBank/DDBJ databases">
        <authorList>
            <person name="Amaro Gonzalez C."/>
        </authorList>
    </citation>
    <scope>NUCLEOTIDE SEQUENCE</scope>
</reference>